<dbReference type="AlphaFoldDB" id="A0A0V0YRA1"/>
<name>A0A0V0YRA1_9BILA</name>
<evidence type="ECO:0000313" key="1">
    <source>
        <dbReference type="EMBL" id="KRY02664.1"/>
    </source>
</evidence>
<evidence type="ECO:0000313" key="2">
    <source>
        <dbReference type="Proteomes" id="UP000054783"/>
    </source>
</evidence>
<reference evidence="1 2" key="1">
    <citation type="submission" date="2015-01" db="EMBL/GenBank/DDBJ databases">
        <title>Evolution of Trichinella species and genotypes.</title>
        <authorList>
            <person name="Korhonen P.K."/>
            <person name="Edoardo P."/>
            <person name="Giuseppe L.R."/>
            <person name="Gasser R.B."/>
        </authorList>
    </citation>
    <scope>NUCLEOTIDE SEQUENCE [LARGE SCALE GENOMIC DNA]</scope>
    <source>
        <strain evidence="1">ISS2496</strain>
    </source>
</reference>
<keyword evidence="2" id="KW-1185">Reference proteome</keyword>
<dbReference type="Proteomes" id="UP000054783">
    <property type="component" value="Unassembled WGS sequence"/>
</dbReference>
<gene>
    <name evidence="1" type="ORF">T12_9937</name>
</gene>
<proteinExistence type="predicted"/>
<accession>A0A0V0YRA1</accession>
<dbReference type="EMBL" id="JYDQ01003588">
    <property type="protein sequence ID" value="KRY02664.1"/>
    <property type="molecule type" value="Genomic_DNA"/>
</dbReference>
<organism evidence="1 2">
    <name type="scientific">Trichinella patagoniensis</name>
    <dbReference type="NCBI Taxonomy" id="990121"/>
    <lineage>
        <taxon>Eukaryota</taxon>
        <taxon>Metazoa</taxon>
        <taxon>Ecdysozoa</taxon>
        <taxon>Nematoda</taxon>
        <taxon>Enoplea</taxon>
        <taxon>Dorylaimia</taxon>
        <taxon>Trichinellida</taxon>
        <taxon>Trichinellidae</taxon>
        <taxon>Trichinella</taxon>
    </lineage>
</organism>
<comment type="caution">
    <text evidence="1">The sequence shown here is derived from an EMBL/GenBank/DDBJ whole genome shotgun (WGS) entry which is preliminary data.</text>
</comment>
<protein>
    <submittedName>
        <fullName evidence="1">Uncharacterized protein</fullName>
    </submittedName>
</protein>
<sequence>MTHISFILCVFFALPRHELATLIKRTSATLFIA</sequence>